<sequence length="134" mass="15214">MKRQRETCLFPLPFSTYCFIKEQQRTFRWPPAEPLANLLRRASVFETPNNKAMLVITRVKQVIQKIGQHDCKVLAFSDHFGAGSRRHASANLNPPVAKGCPAAYQGQGLCTTVYGGMQDEKPLRFIDESRGRKF</sequence>
<dbReference type="AlphaFoldDB" id="X1ZVC2"/>
<dbReference type="EMBL" id="AMQN01000453">
    <property type="status" value="NOT_ANNOTATED_CDS"/>
    <property type="molecule type" value="Genomic_DNA"/>
</dbReference>
<reference evidence="1" key="3">
    <citation type="submission" date="2015-06" db="UniProtKB">
        <authorList>
            <consortium name="EnsemblMetazoa"/>
        </authorList>
    </citation>
    <scope>IDENTIFICATION</scope>
</reference>
<name>X1ZVC2_CAPTE</name>
<keyword evidence="2" id="KW-1185">Reference proteome</keyword>
<dbReference type="EnsemblMetazoa" id="CapteT195656">
    <property type="protein sequence ID" value="CapteP195656"/>
    <property type="gene ID" value="CapteG195656"/>
</dbReference>
<protein>
    <submittedName>
        <fullName evidence="1">Uncharacterized protein</fullName>
    </submittedName>
</protein>
<proteinExistence type="predicted"/>
<dbReference type="HOGENOM" id="CLU_1898223_0_0_1"/>
<evidence type="ECO:0000313" key="2">
    <source>
        <dbReference type="Proteomes" id="UP000014760"/>
    </source>
</evidence>
<organism evidence="1 2">
    <name type="scientific">Capitella teleta</name>
    <name type="common">Polychaete worm</name>
    <dbReference type="NCBI Taxonomy" id="283909"/>
    <lineage>
        <taxon>Eukaryota</taxon>
        <taxon>Metazoa</taxon>
        <taxon>Spiralia</taxon>
        <taxon>Lophotrochozoa</taxon>
        <taxon>Annelida</taxon>
        <taxon>Polychaeta</taxon>
        <taxon>Sedentaria</taxon>
        <taxon>Scolecida</taxon>
        <taxon>Capitellidae</taxon>
        <taxon>Capitella</taxon>
    </lineage>
</organism>
<accession>X1ZVC2</accession>
<evidence type="ECO:0000313" key="1">
    <source>
        <dbReference type="EnsemblMetazoa" id="CapteP195656"/>
    </source>
</evidence>
<dbReference type="Proteomes" id="UP000014760">
    <property type="component" value="Unassembled WGS sequence"/>
</dbReference>
<reference evidence="2" key="1">
    <citation type="submission" date="2012-12" db="EMBL/GenBank/DDBJ databases">
        <authorList>
            <person name="Hellsten U."/>
            <person name="Grimwood J."/>
            <person name="Chapman J.A."/>
            <person name="Shapiro H."/>
            <person name="Aerts A."/>
            <person name="Otillar R.P."/>
            <person name="Terry A.Y."/>
            <person name="Boore J.L."/>
            <person name="Simakov O."/>
            <person name="Marletaz F."/>
            <person name="Cho S.-J."/>
            <person name="Edsinger-Gonzales E."/>
            <person name="Havlak P."/>
            <person name="Kuo D.-H."/>
            <person name="Larsson T."/>
            <person name="Lv J."/>
            <person name="Arendt D."/>
            <person name="Savage R."/>
            <person name="Osoegawa K."/>
            <person name="de Jong P."/>
            <person name="Lindberg D.R."/>
            <person name="Seaver E.C."/>
            <person name="Weisblat D.A."/>
            <person name="Putnam N.H."/>
            <person name="Grigoriev I.V."/>
            <person name="Rokhsar D.S."/>
        </authorList>
    </citation>
    <scope>NUCLEOTIDE SEQUENCE</scope>
    <source>
        <strain evidence="2">I ESC-2004</strain>
    </source>
</reference>
<reference evidence="2" key="2">
    <citation type="journal article" date="2013" name="Nature">
        <title>Insights into bilaterian evolution from three spiralian genomes.</title>
        <authorList>
            <person name="Simakov O."/>
            <person name="Marletaz F."/>
            <person name="Cho S.J."/>
            <person name="Edsinger-Gonzales E."/>
            <person name="Havlak P."/>
            <person name="Hellsten U."/>
            <person name="Kuo D.H."/>
            <person name="Larsson T."/>
            <person name="Lv J."/>
            <person name="Arendt D."/>
            <person name="Savage R."/>
            <person name="Osoegawa K."/>
            <person name="de Jong P."/>
            <person name="Grimwood J."/>
            <person name="Chapman J.A."/>
            <person name="Shapiro H."/>
            <person name="Aerts A."/>
            <person name="Otillar R.P."/>
            <person name="Terry A.Y."/>
            <person name="Boore J.L."/>
            <person name="Grigoriev I.V."/>
            <person name="Lindberg D.R."/>
            <person name="Seaver E.C."/>
            <person name="Weisblat D.A."/>
            <person name="Putnam N.H."/>
            <person name="Rokhsar D.S."/>
        </authorList>
    </citation>
    <scope>NUCLEOTIDE SEQUENCE</scope>
    <source>
        <strain evidence="2">I ESC-2004</strain>
    </source>
</reference>